<evidence type="ECO:0000313" key="3">
    <source>
        <dbReference type="Proteomes" id="UP001163046"/>
    </source>
</evidence>
<comment type="caution">
    <text evidence="2">The sequence shown here is derived from an EMBL/GenBank/DDBJ whole genome shotgun (WGS) entry which is preliminary data.</text>
</comment>
<sequence>MQENIKSRNSSATPRNSDRKLHGKREAYKRRNDMYVKAMYGNTLEKEEVRQDSRTALLQQIKDKDMADKSAMTEKTKESDFAISYDRICLQQDKEDRINRRAYLQQFRDENKRLMEVRADQLKKITQAKAYGREKSSSAKPSKLESHTALITYKLQTQ</sequence>
<dbReference type="OrthoDB" id="9992297at2759"/>
<feature type="compositionally biased region" description="Polar residues" evidence="1">
    <location>
        <begin position="1"/>
        <end position="15"/>
    </location>
</feature>
<evidence type="ECO:0000256" key="1">
    <source>
        <dbReference type="SAM" id="MobiDB-lite"/>
    </source>
</evidence>
<accession>A0A9W9ZD91</accession>
<dbReference type="Proteomes" id="UP001163046">
    <property type="component" value="Unassembled WGS sequence"/>
</dbReference>
<dbReference type="AlphaFoldDB" id="A0A9W9ZD91"/>
<protein>
    <submittedName>
        <fullName evidence="2">Uncharacterized protein</fullName>
    </submittedName>
</protein>
<reference evidence="2" key="1">
    <citation type="submission" date="2023-01" db="EMBL/GenBank/DDBJ databases">
        <title>Genome assembly of the deep-sea coral Lophelia pertusa.</title>
        <authorList>
            <person name="Herrera S."/>
            <person name="Cordes E."/>
        </authorList>
    </citation>
    <scope>NUCLEOTIDE SEQUENCE</scope>
    <source>
        <strain evidence="2">USNM1676648</strain>
        <tissue evidence="2">Polyp</tissue>
    </source>
</reference>
<gene>
    <name evidence="2" type="ORF">OS493_016607</name>
</gene>
<name>A0A9W9ZD91_9CNID</name>
<keyword evidence="3" id="KW-1185">Reference proteome</keyword>
<evidence type="ECO:0000313" key="2">
    <source>
        <dbReference type="EMBL" id="KAJ7379371.1"/>
    </source>
</evidence>
<organism evidence="2 3">
    <name type="scientific">Desmophyllum pertusum</name>
    <dbReference type="NCBI Taxonomy" id="174260"/>
    <lineage>
        <taxon>Eukaryota</taxon>
        <taxon>Metazoa</taxon>
        <taxon>Cnidaria</taxon>
        <taxon>Anthozoa</taxon>
        <taxon>Hexacorallia</taxon>
        <taxon>Scleractinia</taxon>
        <taxon>Caryophylliina</taxon>
        <taxon>Caryophylliidae</taxon>
        <taxon>Desmophyllum</taxon>
    </lineage>
</organism>
<feature type="compositionally biased region" description="Basic and acidic residues" evidence="1">
    <location>
        <begin position="16"/>
        <end position="30"/>
    </location>
</feature>
<proteinExistence type="predicted"/>
<dbReference type="EMBL" id="MU826358">
    <property type="protein sequence ID" value="KAJ7379371.1"/>
    <property type="molecule type" value="Genomic_DNA"/>
</dbReference>
<feature type="region of interest" description="Disordered" evidence="1">
    <location>
        <begin position="1"/>
        <end position="30"/>
    </location>
</feature>